<feature type="transmembrane region" description="Helical" evidence="1">
    <location>
        <begin position="80"/>
        <end position="101"/>
    </location>
</feature>
<keyword evidence="1" id="KW-1133">Transmembrane helix</keyword>
<name>A0ABN8AMJ8_9PROT</name>
<evidence type="ECO:0000313" key="3">
    <source>
        <dbReference type="Proteomes" id="UP000839052"/>
    </source>
</evidence>
<evidence type="ECO:0000313" key="2">
    <source>
        <dbReference type="EMBL" id="CAG9933998.1"/>
    </source>
</evidence>
<sequence>MTPMLYNLIYIGPIILVVSVIALPIFYLLYSRASEPKAPLSIPKYVLGAVMLGLVAFIIGTMLGIAAACLPADAGNLCGLVGIFGSGPLVAGLALLAFGYLRTQSARTGTNNSFKGNAP</sequence>
<dbReference type="Proteomes" id="UP000839052">
    <property type="component" value="Chromosome"/>
</dbReference>
<organism evidence="2 3">
    <name type="scientific">Candidatus Nitrotoga arctica</name>
    <dbReference type="NCBI Taxonomy" id="453162"/>
    <lineage>
        <taxon>Bacteria</taxon>
        <taxon>Pseudomonadati</taxon>
        <taxon>Pseudomonadota</taxon>
        <taxon>Betaproteobacteria</taxon>
        <taxon>Nitrosomonadales</taxon>
        <taxon>Gallionellaceae</taxon>
        <taxon>Candidatus Nitrotoga</taxon>
    </lineage>
</organism>
<reference evidence="2 3" key="1">
    <citation type="submission" date="2021-10" db="EMBL/GenBank/DDBJ databases">
        <authorList>
            <person name="Koch H."/>
        </authorList>
    </citation>
    <scope>NUCLEOTIDE SEQUENCE [LARGE SCALE GENOMIC DNA]</scope>
    <source>
        <strain evidence="2">6680</strain>
    </source>
</reference>
<keyword evidence="3" id="KW-1185">Reference proteome</keyword>
<evidence type="ECO:0000256" key="1">
    <source>
        <dbReference type="SAM" id="Phobius"/>
    </source>
</evidence>
<dbReference type="EMBL" id="OU912926">
    <property type="protein sequence ID" value="CAG9933998.1"/>
    <property type="molecule type" value="Genomic_DNA"/>
</dbReference>
<accession>A0ABN8AMJ8</accession>
<protein>
    <submittedName>
        <fullName evidence="2">Uncharacterized protein</fullName>
    </submittedName>
</protein>
<keyword evidence="1" id="KW-0812">Transmembrane</keyword>
<keyword evidence="1" id="KW-0472">Membrane</keyword>
<proteinExistence type="predicted"/>
<feature type="transmembrane region" description="Helical" evidence="1">
    <location>
        <begin position="6"/>
        <end position="30"/>
    </location>
</feature>
<feature type="transmembrane region" description="Helical" evidence="1">
    <location>
        <begin position="42"/>
        <end position="68"/>
    </location>
</feature>
<gene>
    <name evidence="2" type="ORF">NTG6680_2749</name>
</gene>